<accession>A0AAV6MW18</accession>
<sequence>MHFLIWKHGFHAEVFVASALVDMYAKCCDMCTAEKNKVYGSCRSKFMIGPFSLTVLDEVSFSSALVFSTMLHGHANQVVESLKEMLREEITPDYITFISVLSACSHTVDLLGRAEQLNRAKRFIELMPIKPEAELLDLYYVAYEAHPLLSMQVRHYPYLSFTILTLPSI</sequence>
<organism evidence="2 3">
    <name type="scientific">Cucurbita argyrosperma subsp. sororia</name>
    <dbReference type="NCBI Taxonomy" id="37648"/>
    <lineage>
        <taxon>Eukaryota</taxon>
        <taxon>Viridiplantae</taxon>
        <taxon>Streptophyta</taxon>
        <taxon>Embryophyta</taxon>
        <taxon>Tracheophyta</taxon>
        <taxon>Spermatophyta</taxon>
        <taxon>Magnoliopsida</taxon>
        <taxon>eudicotyledons</taxon>
        <taxon>Gunneridae</taxon>
        <taxon>Pentapetalae</taxon>
        <taxon>rosids</taxon>
        <taxon>fabids</taxon>
        <taxon>Cucurbitales</taxon>
        <taxon>Cucurbitaceae</taxon>
        <taxon>Cucurbiteae</taxon>
        <taxon>Cucurbita</taxon>
    </lineage>
</organism>
<dbReference type="PANTHER" id="PTHR47926">
    <property type="entry name" value="PENTATRICOPEPTIDE REPEAT-CONTAINING PROTEIN"/>
    <property type="match status" value="1"/>
</dbReference>
<protein>
    <submittedName>
        <fullName evidence="2">Pentatricopeptide repeat-containing protein</fullName>
    </submittedName>
</protein>
<feature type="non-terminal residue" evidence="2">
    <location>
        <position position="1"/>
    </location>
</feature>
<dbReference type="AlphaFoldDB" id="A0AAV6MW18"/>
<dbReference type="InterPro" id="IPR046960">
    <property type="entry name" value="PPR_At4g14850-like_plant"/>
</dbReference>
<dbReference type="Proteomes" id="UP000685013">
    <property type="component" value="Chromosome 11"/>
</dbReference>
<evidence type="ECO:0000256" key="1">
    <source>
        <dbReference type="SAM" id="SignalP"/>
    </source>
</evidence>
<evidence type="ECO:0000313" key="3">
    <source>
        <dbReference type="Proteomes" id="UP000685013"/>
    </source>
</evidence>
<keyword evidence="3" id="KW-1185">Reference proteome</keyword>
<feature type="signal peptide" evidence="1">
    <location>
        <begin position="1"/>
        <end position="19"/>
    </location>
</feature>
<dbReference type="GO" id="GO:0009451">
    <property type="term" value="P:RNA modification"/>
    <property type="evidence" value="ECO:0007669"/>
    <property type="project" value="InterPro"/>
</dbReference>
<keyword evidence="1" id="KW-0732">Signal</keyword>
<proteinExistence type="predicted"/>
<dbReference type="GO" id="GO:0003723">
    <property type="term" value="F:RNA binding"/>
    <property type="evidence" value="ECO:0007669"/>
    <property type="project" value="InterPro"/>
</dbReference>
<dbReference type="EMBL" id="JAGKQH010000011">
    <property type="protein sequence ID" value="KAG6588572.1"/>
    <property type="molecule type" value="Genomic_DNA"/>
</dbReference>
<feature type="chain" id="PRO_5043731035" evidence="1">
    <location>
        <begin position="20"/>
        <end position="169"/>
    </location>
</feature>
<evidence type="ECO:0000313" key="2">
    <source>
        <dbReference type="EMBL" id="KAG6588572.1"/>
    </source>
</evidence>
<name>A0AAV6MW18_9ROSI</name>
<reference evidence="2 3" key="1">
    <citation type="journal article" date="2021" name="Hortic Res">
        <title>The domestication of Cucurbita argyrosperma as revealed by the genome of its wild relative.</title>
        <authorList>
            <person name="Barrera-Redondo J."/>
            <person name="Sanchez-de la Vega G."/>
            <person name="Aguirre-Liguori J.A."/>
            <person name="Castellanos-Morales G."/>
            <person name="Gutierrez-Guerrero Y.T."/>
            <person name="Aguirre-Dugua X."/>
            <person name="Aguirre-Planter E."/>
            <person name="Tenaillon M.I."/>
            <person name="Lira-Saade R."/>
            <person name="Eguiarte L.E."/>
        </authorList>
    </citation>
    <scope>NUCLEOTIDE SEQUENCE [LARGE SCALE GENOMIC DNA]</scope>
    <source>
        <strain evidence="2">JBR-2021</strain>
    </source>
</reference>
<gene>
    <name evidence="2" type="primary">PCMP-H32</name>
    <name evidence="2" type="ORF">SDJN03_17137</name>
</gene>
<comment type="caution">
    <text evidence="2">The sequence shown here is derived from an EMBL/GenBank/DDBJ whole genome shotgun (WGS) entry which is preliminary data.</text>
</comment>